<dbReference type="EMBL" id="CP015970">
    <property type="protein sequence ID" value="AOZ47404.1"/>
    <property type="molecule type" value="Genomic_DNA"/>
</dbReference>
<dbReference type="EMBL" id="CP014352">
    <property type="protein sequence ID" value="AMS05942.1"/>
    <property type="molecule type" value="Genomic_DNA"/>
</dbReference>
<evidence type="ECO:0000256" key="2">
    <source>
        <dbReference type="SAM" id="MobiDB-lite"/>
    </source>
</evidence>
<proteinExistence type="inferred from homology"/>
<dbReference type="AlphaFoldDB" id="A0A142KIK4"/>
<evidence type="ECO:0000313" key="5">
    <source>
        <dbReference type="Proteomes" id="UP000075221"/>
    </source>
</evidence>
<dbReference type="InterPro" id="IPR001128">
    <property type="entry name" value="Cyt_P450"/>
</dbReference>
<feature type="compositionally biased region" description="Basic and acidic residues" evidence="2">
    <location>
        <begin position="19"/>
        <end position="34"/>
    </location>
</feature>
<dbReference type="Proteomes" id="UP000075221">
    <property type="component" value="Chromosome"/>
</dbReference>
<protein>
    <submittedName>
        <fullName evidence="3">Cytochrome</fullName>
    </submittedName>
</protein>
<comment type="similarity">
    <text evidence="1">Belongs to the cytochrome P450 family.</text>
</comment>
<dbReference type="InterPro" id="IPR036396">
    <property type="entry name" value="Cyt_P450_sf"/>
</dbReference>
<dbReference type="Gene3D" id="1.10.630.10">
    <property type="entry name" value="Cytochrome P450"/>
    <property type="match status" value="1"/>
</dbReference>
<dbReference type="SUPFAM" id="SSF48264">
    <property type="entry name" value="Cytochrome P450"/>
    <property type="match status" value="1"/>
</dbReference>
<evidence type="ECO:0000313" key="4">
    <source>
        <dbReference type="EMBL" id="AOZ47404.1"/>
    </source>
</evidence>
<keyword evidence="6" id="KW-1185">Reference proteome</keyword>
<evidence type="ECO:0000313" key="6">
    <source>
        <dbReference type="Proteomes" id="UP000178666"/>
    </source>
</evidence>
<name>A0A142KIK4_9ACTN</name>
<gene>
    <name evidence="4" type="ORF">A8L58_12780</name>
    <name evidence="3" type="ORF">AXH35_11330</name>
</gene>
<sequence length="398" mass="43087">MPHTAPSPAITTAPTADTLDERNRDPRQATEEMRGTAVSADASGDWVVLGHDEAVQVACDADSFSSAVSAHLQVPNGLNGERHAAFRRVIDPFFSARRMAALEPVLRSVARDLVAALPHLAPVDAVAEIGSVFAVRAQTRWLGWPTALEPRLLAWMDANHAATRSGERSRTAAVAADFDAIIEEVVTAKTLDGDRNDVTSELLATTVSLDGEPERPLTRPEVVSILRNWTGGDLGSIALCVGVVLHDLAAAPRLQERMRVARRPERAAIIDELLRRDDPFVSNRRVATCPVDLGGQHIEAGQRVRIHWTAANRDERVFFDPDLIRTGSHAGHNLVYGVGPHVCPGRPLATLELVVLVEALLAACRIEPSTDIPTSREVSPVGGYARVGITLRPIREEK</sequence>
<dbReference type="RefSeq" id="WP_028700797.1">
    <property type="nucleotide sequence ID" value="NZ_CP013126.1"/>
</dbReference>
<evidence type="ECO:0000313" key="3">
    <source>
        <dbReference type="EMBL" id="AMS05942.1"/>
    </source>
</evidence>
<dbReference type="PANTHER" id="PTHR46696:SF6">
    <property type="entry name" value="P450, PUTATIVE (EUROFUNG)-RELATED"/>
    <property type="match status" value="1"/>
</dbReference>
<dbReference type="GO" id="GO:0005506">
    <property type="term" value="F:iron ion binding"/>
    <property type="evidence" value="ECO:0007669"/>
    <property type="project" value="InterPro"/>
</dbReference>
<dbReference type="Pfam" id="PF00067">
    <property type="entry name" value="p450"/>
    <property type="match status" value="1"/>
</dbReference>
<dbReference type="Proteomes" id="UP000178666">
    <property type="component" value="Chromosome"/>
</dbReference>
<accession>A0A142KIK4</accession>
<dbReference type="PRINTS" id="PR00359">
    <property type="entry name" value="BP450"/>
</dbReference>
<dbReference type="PANTHER" id="PTHR46696">
    <property type="entry name" value="P450, PUTATIVE (EUROFUNG)-RELATED"/>
    <property type="match status" value="1"/>
</dbReference>
<feature type="compositionally biased region" description="Low complexity" evidence="2">
    <location>
        <begin position="1"/>
        <end position="16"/>
    </location>
</feature>
<dbReference type="GeneID" id="88084160"/>
<organism evidence="3 5">
    <name type="scientific">Acidipropionibacterium acidipropionici</name>
    <dbReference type="NCBI Taxonomy" id="1748"/>
    <lineage>
        <taxon>Bacteria</taxon>
        <taxon>Bacillati</taxon>
        <taxon>Actinomycetota</taxon>
        <taxon>Actinomycetes</taxon>
        <taxon>Propionibacteriales</taxon>
        <taxon>Propionibacteriaceae</taxon>
        <taxon>Acidipropionibacterium</taxon>
    </lineage>
</organism>
<feature type="region of interest" description="Disordered" evidence="2">
    <location>
        <begin position="1"/>
        <end position="37"/>
    </location>
</feature>
<dbReference type="GO" id="GO:0004497">
    <property type="term" value="F:monooxygenase activity"/>
    <property type="evidence" value="ECO:0007669"/>
    <property type="project" value="InterPro"/>
</dbReference>
<dbReference type="GO" id="GO:0016705">
    <property type="term" value="F:oxidoreductase activity, acting on paired donors, with incorporation or reduction of molecular oxygen"/>
    <property type="evidence" value="ECO:0007669"/>
    <property type="project" value="InterPro"/>
</dbReference>
<dbReference type="OrthoDB" id="502624at2"/>
<reference evidence="3 5" key="2">
    <citation type="submission" date="2016-02" db="EMBL/GenBank/DDBJ databases">
        <title>Complete Genome Sequence of Propionibacterium acidipropionici ATCC 55737.</title>
        <authorList>
            <person name="Luna Flores C.H."/>
            <person name="Nielsen L.K."/>
            <person name="Marcellin E."/>
        </authorList>
    </citation>
    <scope>NUCLEOTIDE SEQUENCE [LARGE SCALE GENOMIC DNA]</scope>
    <source>
        <strain evidence="3 5">ATCC 55737</strain>
    </source>
</reference>
<dbReference type="KEGG" id="aaci:ASQ49_03740"/>
<dbReference type="GO" id="GO:0020037">
    <property type="term" value="F:heme binding"/>
    <property type="evidence" value="ECO:0007669"/>
    <property type="project" value="InterPro"/>
</dbReference>
<dbReference type="InterPro" id="IPR002397">
    <property type="entry name" value="Cyt_P450_B"/>
</dbReference>
<reference evidence="4 6" key="1">
    <citation type="journal article" date="2016" name="Plant Dis.">
        <title>Improved production of propionic acid using genome shuffling.</title>
        <authorList>
            <person name="Luna-Flores C.H."/>
            <person name="Palfreyman R.W."/>
            <person name="Kromer J.O."/>
            <person name="Nielsen L.K."/>
            <person name="Marcellin E."/>
        </authorList>
    </citation>
    <scope>NUCLEOTIDE SEQUENCE [LARGE SCALE GENOMIC DNA]</scope>
    <source>
        <strain evidence="4 6">F3E8</strain>
    </source>
</reference>
<evidence type="ECO:0000256" key="1">
    <source>
        <dbReference type="ARBA" id="ARBA00010617"/>
    </source>
</evidence>